<dbReference type="PANTHER" id="PTHR23179">
    <property type="entry name" value="T-CELL ACTIVATION RHO GTPASE ACTIVATING PROTEIN-RELATED"/>
    <property type="match status" value="1"/>
</dbReference>
<evidence type="ECO:0000313" key="2">
    <source>
        <dbReference type="EMBL" id="KAJ7417380.1"/>
    </source>
</evidence>
<keyword evidence="3" id="KW-1185">Reference proteome</keyword>
<organism evidence="2 3">
    <name type="scientific">Willisornis vidua</name>
    <name type="common">Xingu scale-backed antbird</name>
    <dbReference type="NCBI Taxonomy" id="1566151"/>
    <lineage>
        <taxon>Eukaryota</taxon>
        <taxon>Metazoa</taxon>
        <taxon>Chordata</taxon>
        <taxon>Craniata</taxon>
        <taxon>Vertebrata</taxon>
        <taxon>Euteleostomi</taxon>
        <taxon>Archelosauria</taxon>
        <taxon>Archosauria</taxon>
        <taxon>Dinosauria</taxon>
        <taxon>Saurischia</taxon>
        <taxon>Theropoda</taxon>
        <taxon>Coelurosauria</taxon>
        <taxon>Aves</taxon>
        <taxon>Neognathae</taxon>
        <taxon>Neoaves</taxon>
        <taxon>Telluraves</taxon>
        <taxon>Australaves</taxon>
        <taxon>Passeriformes</taxon>
        <taxon>Thamnophilidae</taxon>
        <taxon>Willisornis</taxon>
    </lineage>
</organism>
<accession>A0ABQ9DFD8</accession>
<dbReference type="PROSITE" id="PS51257">
    <property type="entry name" value="PROKAR_LIPOPROTEIN"/>
    <property type="match status" value="1"/>
</dbReference>
<dbReference type="Gene3D" id="1.10.555.10">
    <property type="entry name" value="Rho GTPase activation protein"/>
    <property type="match status" value="1"/>
</dbReference>
<dbReference type="InterPro" id="IPR008936">
    <property type="entry name" value="Rho_GTPase_activation_prot"/>
</dbReference>
<dbReference type="Proteomes" id="UP001145742">
    <property type="component" value="Unassembled WGS sequence"/>
</dbReference>
<evidence type="ECO:0000313" key="3">
    <source>
        <dbReference type="Proteomes" id="UP001145742"/>
    </source>
</evidence>
<keyword evidence="1" id="KW-0732">Signal</keyword>
<dbReference type="PANTHER" id="PTHR23179:SF3">
    <property type="entry name" value="RHO GTPASE-ACTIVATING PROTEIN 20"/>
    <property type="match status" value="1"/>
</dbReference>
<comment type="caution">
    <text evidence="2">The sequence shown here is derived from an EMBL/GenBank/DDBJ whole genome shotgun (WGS) entry which is preliminary data.</text>
</comment>
<reference evidence="2" key="1">
    <citation type="submission" date="2019-10" db="EMBL/GenBank/DDBJ databases">
        <authorList>
            <person name="Soares A.E.R."/>
            <person name="Aleixo A."/>
            <person name="Schneider P."/>
            <person name="Miyaki C.Y."/>
            <person name="Schneider M.P."/>
            <person name="Mello C."/>
            <person name="Vasconcelos A.T.R."/>
        </authorList>
    </citation>
    <scope>NUCLEOTIDE SEQUENCE</scope>
    <source>
        <tissue evidence="2">Muscle</tissue>
    </source>
</reference>
<dbReference type="SUPFAM" id="SSF48350">
    <property type="entry name" value="GTPase activation domain, GAP"/>
    <property type="match status" value="1"/>
</dbReference>
<sequence>MLRLLLLVGSCWQPSVLQGCSPSAACFLQADPKQGPAMAPAGNRGRLCYSLAGGTSRSSSRRRWLPWLFALWESPCATAQVPGQVGSGCSRALFGQALTAFCGEDSTLPQPIQELLVVLHQQGLATENTFRRRYSMTALQDLWKALNQGADINMGSQSALLLAITLEASAPG</sequence>
<protein>
    <submittedName>
        <fullName evidence="2">T-cell activation Rho GTPase-activating protein-like</fullName>
    </submittedName>
</protein>
<proteinExistence type="predicted"/>
<feature type="signal peptide" evidence="1">
    <location>
        <begin position="1"/>
        <end position="19"/>
    </location>
</feature>
<dbReference type="EMBL" id="WHWB01033763">
    <property type="protein sequence ID" value="KAJ7417380.1"/>
    <property type="molecule type" value="Genomic_DNA"/>
</dbReference>
<feature type="chain" id="PRO_5047009721" evidence="1">
    <location>
        <begin position="20"/>
        <end position="172"/>
    </location>
</feature>
<gene>
    <name evidence="2" type="ORF">WISP_64852</name>
</gene>
<name>A0ABQ9DFD8_9PASS</name>
<evidence type="ECO:0000256" key="1">
    <source>
        <dbReference type="SAM" id="SignalP"/>
    </source>
</evidence>